<proteinExistence type="predicted"/>
<feature type="region of interest" description="Disordered" evidence="1">
    <location>
        <begin position="140"/>
        <end position="183"/>
    </location>
</feature>
<dbReference type="Pfam" id="PF00069">
    <property type="entry name" value="Pkinase"/>
    <property type="match status" value="1"/>
</dbReference>
<dbReference type="AlphaFoldDB" id="A0A0H2SE65"/>
<dbReference type="PANTHER" id="PTHR37542">
    <property type="entry name" value="HELO DOMAIN-CONTAINING PROTEIN-RELATED"/>
    <property type="match status" value="1"/>
</dbReference>
<feature type="compositionally biased region" description="Basic and acidic residues" evidence="1">
    <location>
        <begin position="149"/>
        <end position="162"/>
    </location>
</feature>
<dbReference type="SUPFAM" id="SSF56112">
    <property type="entry name" value="Protein kinase-like (PK-like)"/>
    <property type="match status" value="1"/>
</dbReference>
<name>A0A0H2SE65_9AGAM</name>
<dbReference type="GO" id="GO:0004672">
    <property type="term" value="F:protein kinase activity"/>
    <property type="evidence" value="ECO:0007669"/>
    <property type="project" value="InterPro"/>
</dbReference>
<feature type="domain" description="Protein kinase" evidence="2">
    <location>
        <begin position="234"/>
        <end position="605"/>
    </location>
</feature>
<dbReference type="STRING" id="27342.A0A0H2SE65"/>
<dbReference type="PROSITE" id="PS50011">
    <property type="entry name" value="PROTEIN_KINASE_DOM"/>
    <property type="match status" value="1"/>
</dbReference>
<evidence type="ECO:0000313" key="3">
    <source>
        <dbReference type="EMBL" id="KLO20003.1"/>
    </source>
</evidence>
<evidence type="ECO:0000259" key="2">
    <source>
        <dbReference type="PROSITE" id="PS50011"/>
    </source>
</evidence>
<evidence type="ECO:0000313" key="4">
    <source>
        <dbReference type="Proteomes" id="UP000053477"/>
    </source>
</evidence>
<gene>
    <name evidence="3" type="ORF">SCHPADRAFT_24621</name>
</gene>
<feature type="compositionally biased region" description="Polar residues" evidence="1">
    <location>
        <begin position="623"/>
        <end position="639"/>
    </location>
</feature>
<evidence type="ECO:0000256" key="1">
    <source>
        <dbReference type="SAM" id="MobiDB-lite"/>
    </source>
</evidence>
<dbReference type="PANTHER" id="PTHR37542:SF3">
    <property type="entry name" value="PRION-INHIBITION AND PROPAGATION HELO DOMAIN-CONTAINING PROTEIN"/>
    <property type="match status" value="1"/>
</dbReference>
<accession>A0A0H2SE65</accession>
<dbReference type="Proteomes" id="UP000053477">
    <property type="component" value="Unassembled WGS sequence"/>
</dbReference>
<reference evidence="3 4" key="1">
    <citation type="submission" date="2015-04" db="EMBL/GenBank/DDBJ databases">
        <title>Complete genome sequence of Schizopora paradoxa KUC8140, a cosmopolitan wood degrader in East Asia.</title>
        <authorList>
            <consortium name="DOE Joint Genome Institute"/>
            <person name="Min B."/>
            <person name="Park H."/>
            <person name="Jang Y."/>
            <person name="Kim J.-J."/>
            <person name="Kim K.H."/>
            <person name="Pangilinan J."/>
            <person name="Lipzen A."/>
            <person name="Riley R."/>
            <person name="Grigoriev I.V."/>
            <person name="Spatafora J.W."/>
            <person name="Choi I.-G."/>
        </authorList>
    </citation>
    <scope>NUCLEOTIDE SEQUENCE [LARGE SCALE GENOMIC DNA]</scope>
    <source>
        <strain evidence="3 4">KUC8140</strain>
    </source>
</reference>
<feature type="compositionally biased region" description="Polar residues" evidence="1">
    <location>
        <begin position="163"/>
        <end position="172"/>
    </location>
</feature>
<organism evidence="3 4">
    <name type="scientific">Schizopora paradoxa</name>
    <dbReference type="NCBI Taxonomy" id="27342"/>
    <lineage>
        <taxon>Eukaryota</taxon>
        <taxon>Fungi</taxon>
        <taxon>Dikarya</taxon>
        <taxon>Basidiomycota</taxon>
        <taxon>Agaricomycotina</taxon>
        <taxon>Agaricomycetes</taxon>
        <taxon>Hymenochaetales</taxon>
        <taxon>Schizoporaceae</taxon>
        <taxon>Schizopora</taxon>
    </lineage>
</organism>
<keyword evidence="4" id="KW-1185">Reference proteome</keyword>
<dbReference type="SMART" id="SM00220">
    <property type="entry name" value="S_TKc"/>
    <property type="match status" value="1"/>
</dbReference>
<dbReference type="InterPro" id="IPR011009">
    <property type="entry name" value="Kinase-like_dom_sf"/>
</dbReference>
<dbReference type="Gene3D" id="1.10.510.10">
    <property type="entry name" value="Transferase(Phosphotransferase) domain 1"/>
    <property type="match status" value="1"/>
</dbReference>
<sequence length="705" mass="78474">MDIFSTVTGGLQTSGKIITFCVKLRHFLKSTDNVSHSAMIVERTSRRFRENAVLVYEALLEAAVNPDFDVHPDLENTFRDANAALDITHKLVTKWAHRMGLRWLHDEAKKEVKDLMSVSRTVLPADVEMTPFPSLSDLARSPVLLSDTPPKDEEKQEDEKLTGRSTKSTGSKPSKDAKRVLERTPRNPFTIAKSGWFRLNYVAYGAKEIESSLNTLLHERTNLSVMTNKLPFQFSKKLKIVEKSIEDAWKEAAKDDLPKVCDPITSGKIITDSYDTSYKVTNDAAKIIVERKANDSATSIPWIVTMLGSIDKNGLREVGLLHCAGYAKRDDGAGRTRDGVDMLIFDVPEPTPNVMPRSLRARISDRELPLPSLSERIRIAQTLVASVVTLHSLGIVHRSLSPEGILLFPVRGEPKNLLGDLYLLGLGQARDAKGGSGAMVRDNDFRATLYTHPQILTIPRTCKFEMKHDIFSLGVCLLEIALWEPLFEYLKHSSPKCQKRKTHEIDDDDLVFDESGTYGEIDDKKVEGQMYATQPNVWGKGIEPSRYHVAMERRDILVEIAKTRLPPLAGKLLCDAIVACLEIDMRQLSKKANRDAAVAGTNPLPTPEGSSTSSSGRSTPSSAATDHSSSPLISPKKSQTPAAKKTKRKPPKETSEDLLAKAKIEMEYTDRFMMKLLEMKQLSGSSGQTIMIARDILKSLERINL</sequence>
<dbReference type="InterPro" id="IPR000719">
    <property type="entry name" value="Prot_kinase_dom"/>
</dbReference>
<dbReference type="GO" id="GO:0005524">
    <property type="term" value="F:ATP binding"/>
    <property type="evidence" value="ECO:0007669"/>
    <property type="project" value="InterPro"/>
</dbReference>
<dbReference type="EMBL" id="KQ085883">
    <property type="protein sequence ID" value="KLO20003.1"/>
    <property type="molecule type" value="Genomic_DNA"/>
</dbReference>
<feature type="compositionally biased region" description="Basic and acidic residues" evidence="1">
    <location>
        <begin position="173"/>
        <end position="183"/>
    </location>
</feature>
<dbReference type="InParanoid" id="A0A0H2SE65"/>
<dbReference type="OrthoDB" id="1911848at2759"/>
<feature type="region of interest" description="Disordered" evidence="1">
    <location>
        <begin position="594"/>
        <end position="657"/>
    </location>
</feature>
<feature type="compositionally biased region" description="Low complexity" evidence="1">
    <location>
        <begin position="607"/>
        <end position="622"/>
    </location>
</feature>
<protein>
    <recommendedName>
        <fullName evidence="2">Protein kinase domain-containing protein</fullName>
    </recommendedName>
</protein>